<feature type="region of interest" description="Disordered" evidence="1">
    <location>
        <begin position="205"/>
        <end position="228"/>
    </location>
</feature>
<gene>
    <name evidence="3" type="ORF">F7R91_37730</name>
</gene>
<dbReference type="InterPro" id="IPR051083">
    <property type="entry name" value="GrpII_Intron_Splice-Mob/Def"/>
</dbReference>
<keyword evidence="4" id="KW-1185">Reference proteome</keyword>
<name>A0A6H9UPT5_9ACTN</name>
<feature type="compositionally biased region" description="Low complexity" evidence="1">
    <location>
        <begin position="205"/>
        <end position="217"/>
    </location>
</feature>
<dbReference type="EMBL" id="VZRB01000048">
    <property type="protein sequence ID" value="KAB1140017.1"/>
    <property type="molecule type" value="Genomic_DNA"/>
</dbReference>
<evidence type="ECO:0000259" key="2">
    <source>
        <dbReference type="Pfam" id="PF00078"/>
    </source>
</evidence>
<evidence type="ECO:0000313" key="3">
    <source>
        <dbReference type="EMBL" id="KAB1140017.1"/>
    </source>
</evidence>
<dbReference type="Proteomes" id="UP000442707">
    <property type="component" value="Unassembled WGS sequence"/>
</dbReference>
<dbReference type="PANTHER" id="PTHR34047:SF8">
    <property type="entry name" value="PROTEIN YKFC"/>
    <property type="match status" value="1"/>
</dbReference>
<dbReference type="InterPro" id="IPR043502">
    <property type="entry name" value="DNA/RNA_pol_sf"/>
</dbReference>
<protein>
    <recommendedName>
        <fullName evidence="2">Reverse transcriptase domain-containing protein</fullName>
    </recommendedName>
</protein>
<reference evidence="3 4" key="1">
    <citation type="submission" date="2019-09" db="EMBL/GenBank/DDBJ databases">
        <title>Screening of Novel Bioactive Compounds from Soil-Associated.</title>
        <authorList>
            <person name="Zhao S."/>
        </authorList>
    </citation>
    <scope>NUCLEOTIDE SEQUENCE [LARGE SCALE GENOMIC DNA]</scope>
    <source>
        <strain evidence="3 4">HIT-DPA4</strain>
    </source>
</reference>
<feature type="domain" description="Reverse transcriptase" evidence="2">
    <location>
        <begin position="88"/>
        <end position="218"/>
    </location>
</feature>
<proteinExistence type="predicted"/>
<dbReference type="AlphaFoldDB" id="A0A6H9UPT5"/>
<comment type="caution">
    <text evidence="3">The sequence shown here is derived from an EMBL/GenBank/DDBJ whole genome shotgun (WGS) entry which is preliminary data.</text>
</comment>
<dbReference type="Pfam" id="PF00078">
    <property type="entry name" value="RVT_1"/>
    <property type="match status" value="1"/>
</dbReference>
<accession>A0A6H9UPT5</accession>
<feature type="compositionally biased region" description="Basic and acidic residues" evidence="1">
    <location>
        <begin position="219"/>
        <end position="228"/>
    </location>
</feature>
<dbReference type="PANTHER" id="PTHR34047">
    <property type="entry name" value="NUCLEAR INTRON MATURASE 1, MITOCHONDRIAL-RELATED"/>
    <property type="match status" value="1"/>
</dbReference>
<organism evidence="3 4">
    <name type="scientific">Streptomyces luteolifulvus</name>
    <dbReference type="NCBI Taxonomy" id="2615112"/>
    <lineage>
        <taxon>Bacteria</taxon>
        <taxon>Bacillati</taxon>
        <taxon>Actinomycetota</taxon>
        <taxon>Actinomycetes</taxon>
        <taxon>Kitasatosporales</taxon>
        <taxon>Streptomycetaceae</taxon>
        <taxon>Streptomyces</taxon>
    </lineage>
</organism>
<dbReference type="InterPro" id="IPR000477">
    <property type="entry name" value="RT_dom"/>
</dbReference>
<dbReference type="CDD" id="cd01651">
    <property type="entry name" value="RT_G2_intron"/>
    <property type="match status" value="1"/>
</dbReference>
<sequence length="228" mass="24623">MVGQLLRPAPVRSRSGSWPRGFVVEGAGDARLAGDGGRYVCANRGAPGVDGVSVDAVAASGVDAFLQELSEQLRTYTYRPSVLRRVRIPKPGRPGELRPLSIPTVADRVVMTAAKLVLEPVFEAQFTEASYGFRPKRSAIDACEAVRVSVNQGRERVFEADIRDCFGTIDHDALMAQVARRVVDRSMLKLIRAWLRMGVLEGGVTSPTGSGTPQGSPMVRRDCVDGVE</sequence>
<dbReference type="SUPFAM" id="SSF56672">
    <property type="entry name" value="DNA/RNA polymerases"/>
    <property type="match status" value="1"/>
</dbReference>
<evidence type="ECO:0000313" key="4">
    <source>
        <dbReference type="Proteomes" id="UP000442707"/>
    </source>
</evidence>
<evidence type="ECO:0000256" key="1">
    <source>
        <dbReference type="SAM" id="MobiDB-lite"/>
    </source>
</evidence>